<dbReference type="Gene3D" id="3.40.50.720">
    <property type="entry name" value="NAD(P)-binding Rossmann-like Domain"/>
    <property type="match status" value="1"/>
</dbReference>
<dbReference type="GO" id="GO:0008465">
    <property type="term" value="F:hydroxypyruvate reductase (NADH) activity"/>
    <property type="evidence" value="ECO:0007669"/>
    <property type="project" value="TreeGrafter"/>
</dbReference>
<dbReference type="InterPro" id="IPR006139">
    <property type="entry name" value="D-isomer_2_OHA_DH_cat_dom"/>
</dbReference>
<evidence type="ECO:0000256" key="1">
    <source>
        <dbReference type="ARBA" id="ARBA00023002"/>
    </source>
</evidence>
<evidence type="ECO:0000259" key="2">
    <source>
        <dbReference type="Pfam" id="PF00389"/>
    </source>
</evidence>
<reference evidence="3" key="1">
    <citation type="submission" date="2019-08" db="EMBL/GenBank/DDBJ databases">
        <title>The genome of the North American firefly Photinus pyralis.</title>
        <authorList>
            <consortium name="Photinus pyralis genome working group"/>
            <person name="Fallon T.R."/>
            <person name="Sander Lower S.E."/>
            <person name="Weng J.-K."/>
        </authorList>
    </citation>
    <scope>NUCLEOTIDE SEQUENCE</scope>
    <source>
        <strain evidence="3">TRF0915ILg1</strain>
        <tissue evidence="3">Whole body</tissue>
    </source>
</reference>
<evidence type="ECO:0000313" key="4">
    <source>
        <dbReference type="Proteomes" id="UP000801492"/>
    </source>
</evidence>
<comment type="caution">
    <text evidence="3">The sequence shown here is derived from an EMBL/GenBank/DDBJ whole genome shotgun (WGS) entry which is preliminary data.</text>
</comment>
<keyword evidence="4" id="KW-1185">Reference proteome</keyword>
<dbReference type="EMBL" id="VTPC01063826">
    <property type="protein sequence ID" value="KAF2889687.1"/>
    <property type="molecule type" value="Genomic_DNA"/>
</dbReference>
<evidence type="ECO:0000313" key="3">
    <source>
        <dbReference type="EMBL" id="KAF2889687.1"/>
    </source>
</evidence>
<organism evidence="3 4">
    <name type="scientific">Ignelater luminosus</name>
    <name type="common">Cucubano</name>
    <name type="synonym">Pyrophorus luminosus</name>
    <dbReference type="NCBI Taxonomy" id="2038154"/>
    <lineage>
        <taxon>Eukaryota</taxon>
        <taxon>Metazoa</taxon>
        <taxon>Ecdysozoa</taxon>
        <taxon>Arthropoda</taxon>
        <taxon>Hexapoda</taxon>
        <taxon>Insecta</taxon>
        <taxon>Pterygota</taxon>
        <taxon>Neoptera</taxon>
        <taxon>Endopterygota</taxon>
        <taxon>Coleoptera</taxon>
        <taxon>Polyphaga</taxon>
        <taxon>Elateriformia</taxon>
        <taxon>Elateroidea</taxon>
        <taxon>Elateridae</taxon>
        <taxon>Agrypninae</taxon>
        <taxon>Pyrophorini</taxon>
        <taxon>Ignelater</taxon>
    </lineage>
</organism>
<gene>
    <name evidence="3" type="ORF">ILUMI_16486</name>
</gene>
<dbReference type="OrthoDB" id="298012at2759"/>
<feature type="non-terminal residue" evidence="3">
    <location>
        <position position="1"/>
    </location>
</feature>
<dbReference type="Proteomes" id="UP000801492">
    <property type="component" value="Unassembled WGS sequence"/>
</dbReference>
<name>A0A8K0CSW4_IGNLU</name>
<feature type="domain" description="D-isomer specific 2-hydroxyacid dehydrogenase catalytic" evidence="2">
    <location>
        <begin position="32"/>
        <end position="135"/>
    </location>
</feature>
<dbReference type="AlphaFoldDB" id="A0A8K0CSW4"/>
<dbReference type="PANTHER" id="PTHR10996:SF119">
    <property type="entry name" value="FI03731P-RELATED"/>
    <property type="match status" value="1"/>
</dbReference>
<dbReference type="GO" id="GO:0051287">
    <property type="term" value="F:NAD binding"/>
    <property type="evidence" value="ECO:0007669"/>
    <property type="project" value="InterPro"/>
</dbReference>
<dbReference type="Pfam" id="PF00389">
    <property type="entry name" value="2-Hacid_dh"/>
    <property type="match status" value="1"/>
</dbReference>
<dbReference type="InterPro" id="IPR050223">
    <property type="entry name" value="D-isomer_2-hydroxyacid_DH"/>
</dbReference>
<sequence length="154" mass="17243">MLVYYDSTYRLKNLFNKITDLRFISIMSKMRVLVTNEDVPQPAVTLLKESNLDVIVNEEHTREAVLKKIAGVDAAFWATKIKVDEEMLTAAGKNLKIVASMSTGLDHIDIDALRKHNIKLSNTPKVSDCAVADMAILLALAASRRLHEGRLHIE</sequence>
<protein>
    <recommendedName>
        <fullName evidence="2">D-isomer specific 2-hydroxyacid dehydrogenase catalytic domain-containing protein</fullName>
    </recommendedName>
</protein>
<dbReference type="GO" id="GO:0030267">
    <property type="term" value="F:glyoxylate reductase (NADPH) activity"/>
    <property type="evidence" value="ECO:0007669"/>
    <property type="project" value="TreeGrafter"/>
</dbReference>
<dbReference type="PANTHER" id="PTHR10996">
    <property type="entry name" value="2-HYDROXYACID DEHYDROGENASE-RELATED"/>
    <property type="match status" value="1"/>
</dbReference>
<proteinExistence type="predicted"/>
<dbReference type="GO" id="GO:0005829">
    <property type="term" value="C:cytosol"/>
    <property type="evidence" value="ECO:0007669"/>
    <property type="project" value="TreeGrafter"/>
</dbReference>
<accession>A0A8K0CSW4</accession>
<dbReference type="SUPFAM" id="SSF52283">
    <property type="entry name" value="Formate/glycerate dehydrogenase catalytic domain-like"/>
    <property type="match status" value="1"/>
</dbReference>
<keyword evidence="1" id="KW-0560">Oxidoreductase</keyword>